<sequence>MTSFDQEPLINPNRLLQDYYASLESRIGYRLVLGGTRHFGYYDADTYWPFPIKGALRAMEERLFDSLGLESGAKVLDAGCGVAHVAIYMARKGLHVQAIDVVNRHIHKAQRNIKAQGLEDRVTVRKMDYHHLDGFADESFDGVYTMETFVHATDPEAAAREFFRVLKPGGSLALYEYDHADLTATPNVKVSLEQINKYAAMPALNRFGPGILQRIIEEAGFEEVVVKDLSINVTPMLRLFFVMAYIPYLFIRLFRLEAWFVNTVAGVEGYRGRHLGRYVAVSGRKPSSLVK</sequence>
<evidence type="ECO:0000256" key="1">
    <source>
        <dbReference type="ARBA" id="ARBA00022679"/>
    </source>
</evidence>
<organism evidence="4 5">
    <name type="scientific">Lipomyces tetrasporus</name>
    <dbReference type="NCBI Taxonomy" id="54092"/>
    <lineage>
        <taxon>Eukaryota</taxon>
        <taxon>Fungi</taxon>
        <taxon>Dikarya</taxon>
        <taxon>Ascomycota</taxon>
        <taxon>Saccharomycotina</taxon>
        <taxon>Lipomycetes</taxon>
        <taxon>Lipomycetales</taxon>
        <taxon>Lipomycetaceae</taxon>
        <taxon>Lipomyces</taxon>
    </lineage>
</organism>
<dbReference type="GO" id="GO:0003838">
    <property type="term" value="F:sterol 24-C-methyltransferase activity"/>
    <property type="evidence" value="ECO:0007669"/>
    <property type="project" value="TreeGrafter"/>
</dbReference>
<dbReference type="InterPro" id="IPR050447">
    <property type="entry name" value="Erg6_SMT_methyltransf"/>
</dbReference>
<dbReference type="InterPro" id="IPR013216">
    <property type="entry name" value="Methyltransf_11"/>
</dbReference>
<evidence type="ECO:0000256" key="2">
    <source>
        <dbReference type="ARBA" id="ARBA00038188"/>
    </source>
</evidence>
<evidence type="ECO:0000313" key="5">
    <source>
        <dbReference type="Proteomes" id="UP001217417"/>
    </source>
</evidence>
<keyword evidence="1" id="KW-0808">Transferase</keyword>
<name>A0AAD7VW79_9ASCO</name>
<comment type="similarity">
    <text evidence="2">Belongs to the class I-like SAM-binding methyltransferase superfamily. Erg6/SMT family.</text>
</comment>
<dbReference type="RefSeq" id="XP_056047798.1">
    <property type="nucleotide sequence ID" value="XM_056184761.1"/>
</dbReference>
<protein>
    <submittedName>
        <fullName evidence="4">S-adenosyl-L-methionine-dependent methyltransferase</fullName>
    </submittedName>
</protein>
<dbReference type="SUPFAM" id="SSF53335">
    <property type="entry name" value="S-adenosyl-L-methionine-dependent methyltransferases"/>
    <property type="match status" value="1"/>
</dbReference>
<dbReference type="Proteomes" id="UP001217417">
    <property type="component" value="Unassembled WGS sequence"/>
</dbReference>
<evidence type="ECO:0000313" key="4">
    <source>
        <dbReference type="EMBL" id="KAJ8104348.1"/>
    </source>
</evidence>
<keyword evidence="4" id="KW-0489">Methyltransferase</keyword>
<dbReference type="GO" id="GO:0006696">
    <property type="term" value="P:ergosterol biosynthetic process"/>
    <property type="evidence" value="ECO:0007669"/>
    <property type="project" value="TreeGrafter"/>
</dbReference>
<dbReference type="AlphaFoldDB" id="A0AAD7VW79"/>
<dbReference type="GO" id="GO:0032259">
    <property type="term" value="P:methylation"/>
    <property type="evidence" value="ECO:0007669"/>
    <property type="project" value="UniProtKB-KW"/>
</dbReference>
<dbReference type="Pfam" id="PF08241">
    <property type="entry name" value="Methyltransf_11"/>
    <property type="match status" value="1"/>
</dbReference>
<dbReference type="GeneID" id="80879927"/>
<accession>A0AAD7VW79</accession>
<reference evidence="4" key="1">
    <citation type="submission" date="2023-03" db="EMBL/GenBank/DDBJ databases">
        <title>Near-Complete genome sequence of Lipomyces tetrasporous NRRL Y-64009, an oleaginous yeast capable of growing on lignocellulosic hydrolysates.</title>
        <authorList>
            <consortium name="Lawrence Berkeley National Laboratory"/>
            <person name="Jagtap S.S."/>
            <person name="Liu J.-J."/>
            <person name="Walukiewicz H.E."/>
            <person name="Pangilinan J."/>
            <person name="Lipzen A."/>
            <person name="Ahrendt S."/>
            <person name="Koriabine M."/>
            <person name="Cobaugh K."/>
            <person name="Salamov A."/>
            <person name="Yoshinaga Y."/>
            <person name="Ng V."/>
            <person name="Daum C."/>
            <person name="Grigoriev I.V."/>
            <person name="Slininger P.J."/>
            <person name="Dien B.S."/>
            <person name="Jin Y.-S."/>
            <person name="Rao C.V."/>
        </authorList>
    </citation>
    <scope>NUCLEOTIDE SEQUENCE</scope>
    <source>
        <strain evidence="4">NRRL Y-64009</strain>
    </source>
</reference>
<evidence type="ECO:0000259" key="3">
    <source>
        <dbReference type="Pfam" id="PF08241"/>
    </source>
</evidence>
<dbReference type="Gene3D" id="3.40.50.150">
    <property type="entry name" value="Vaccinia Virus protein VP39"/>
    <property type="match status" value="1"/>
</dbReference>
<dbReference type="PANTHER" id="PTHR44068:SF1">
    <property type="entry name" value="HYPOTHETICAL LOC100005854"/>
    <property type="match status" value="1"/>
</dbReference>
<dbReference type="GO" id="GO:0005783">
    <property type="term" value="C:endoplasmic reticulum"/>
    <property type="evidence" value="ECO:0007669"/>
    <property type="project" value="TreeGrafter"/>
</dbReference>
<comment type="caution">
    <text evidence="4">The sequence shown here is derived from an EMBL/GenBank/DDBJ whole genome shotgun (WGS) entry which is preliminary data.</text>
</comment>
<feature type="domain" description="Methyltransferase type 11" evidence="3">
    <location>
        <begin position="76"/>
        <end position="173"/>
    </location>
</feature>
<gene>
    <name evidence="4" type="ORF">POJ06DRAFT_18377</name>
</gene>
<dbReference type="InterPro" id="IPR029063">
    <property type="entry name" value="SAM-dependent_MTases_sf"/>
</dbReference>
<dbReference type="PANTHER" id="PTHR44068">
    <property type="entry name" value="ZGC:194242"/>
    <property type="match status" value="1"/>
</dbReference>
<proteinExistence type="inferred from homology"/>
<dbReference type="CDD" id="cd02440">
    <property type="entry name" value="AdoMet_MTases"/>
    <property type="match status" value="1"/>
</dbReference>
<keyword evidence="5" id="KW-1185">Reference proteome</keyword>
<dbReference type="EMBL" id="JARPMG010000001">
    <property type="protein sequence ID" value="KAJ8104348.1"/>
    <property type="molecule type" value="Genomic_DNA"/>
</dbReference>